<evidence type="ECO:0000313" key="4">
    <source>
        <dbReference type="Proteomes" id="UP000269923"/>
    </source>
</evidence>
<comment type="caution">
    <text evidence="3">The sequence shown here is derived from an EMBL/GenBank/DDBJ whole genome shotgun (WGS) entry which is preliminary data.</text>
</comment>
<comment type="subcellular location">
    <subcellularLocation>
        <location evidence="1">Cell outer membrane</location>
    </subcellularLocation>
</comment>
<dbReference type="Pfam" id="PF13505">
    <property type="entry name" value="OMP_b-brl"/>
    <property type="match status" value="1"/>
</dbReference>
<dbReference type="SUPFAM" id="SSF56925">
    <property type="entry name" value="OMPA-like"/>
    <property type="match status" value="1"/>
</dbReference>
<keyword evidence="4" id="KW-1185">Reference proteome</keyword>
<organism evidence="3 4">
    <name type="scientific">Conchiformibius steedae</name>
    <dbReference type="NCBI Taxonomy" id="153493"/>
    <lineage>
        <taxon>Bacteria</taxon>
        <taxon>Pseudomonadati</taxon>
        <taxon>Pseudomonadota</taxon>
        <taxon>Betaproteobacteria</taxon>
        <taxon>Neisseriales</taxon>
        <taxon>Neisseriaceae</taxon>
        <taxon>Conchiformibius</taxon>
    </lineage>
</organism>
<protein>
    <submittedName>
        <fullName evidence="3">Porin family protein</fullName>
    </submittedName>
</protein>
<dbReference type="InterPro" id="IPR011250">
    <property type="entry name" value="OMP/PagP_B-barrel"/>
</dbReference>
<name>A0A3P2A127_9NEIS</name>
<dbReference type="OrthoDB" id="8605709at2"/>
<dbReference type="AlphaFoldDB" id="A0A3P2A127"/>
<sequence>MKKLTVLLLGSAASLPAFANQPQAFTGTSVGMEVGTTRYKFDKDWPRTKSSTDISLSASHAFEFGNSQLIGEVEGKIKPIATTVAKQDGVRIKEKSRYSVSYLQGYRSGSDVMPYAKIGYNESRFENKDNSQKAKARGYSVGFGAKYAVAPHLEMGVEYTHTRLKSVKKASDGSRPTLRGNGLSTSIAYRF</sequence>
<dbReference type="Proteomes" id="UP000269923">
    <property type="component" value="Unassembled WGS sequence"/>
</dbReference>
<dbReference type="GO" id="GO:0009279">
    <property type="term" value="C:cell outer membrane"/>
    <property type="evidence" value="ECO:0007669"/>
    <property type="project" value="UniProtKB-SubCell"/>
</dbReference>
<evidence type="ECO:0000256" key="2">
    <source>
        <dbReference type="ARBA" id="ARBA00022729"/>
    </source>
</evidence>
<dbReference type="EMBL" id="RQYC01000022">
    <property type="protein sequence ID" value="RRD89121.1"/>
    <property type="molecule type" value="Genomic_DNA"/>
</dbReference>
<evidence type="ECO:0000313" key="3">
    <source>
        <dbReference type="EMBL" id="RRD89121.1"/>
    </source>
</evidence>
<dbReference type="InterPro" id="IPR027385">
    <property type="entry name" value="Beta-barrel_OMP"/>
</dbReference>
<accession>A0A3P2A127</accession>
<dbReference type="STRING" id="1121352.GCA_000620925_01783"/>
<evidence type="ECO:0000256" key="1">
    <source>
        <dbReference type="ARBA" id="ARBA00004442"/>
    </source>
</evidence>
<dbReference type="Gene3D" id="2.40.160.20">
    <property type="match status" value="1"/>
</dbReference>
<gene>
    <name evidence="3" type="ORF">EII21_09730</name>
</gene>
<reference evidence="3 4" key="1">
    <citation type="submission" date="2018-11" db="EMBL/GenBank/DDBJ databases">
        <title>Genomes From Bacteria Associated with the Canine Oral Cavity: a Test Case for Automated Genome-Based Taxonomic Assignment.</title>
        <authorList>
            <person name="Coil D.A."/>
            <person name="Jospin G."/>
            <person name="Darling A.E."/>
            <person name="Wallis C."/>
            <person name="Davis I.J."/>
            <person name="Harris S."/>
            <person name="Eisen J.A."/>
            <person name="Holcombe L.J."/>
            <person name="O'Flynn C."/>
        </authorList>
    </citation>
    <scope>NUCLEOTIDE SEQUENCE [LARGE SCALE GENOMIC DNA]</scope>
    <source>
        <strain evidence="3 4">COT-280</strain>
    </source>
</reference>
<dbReference type="RefSeq" id="WP_027022243.1">
    <property type="nucleotide sequence ID" value="NZ_CAMIGD010000018.1"/>
</dbReference>
<keyword evidence="2" id="KW-0732">Signal</keyword>
<proteinExistence type="predicted"/>